<evidence type="ECO:0000313" key="1">
    <source>
        <dbReference type="EMBL" id="QHS98507.1"/>
    </source>
</evidence>
<name>A0A6C0C1K9_9ZZZZ</name>
<protein>
    <submittedName>
        <fullName evidence="1">Uncharacterized protein</fullName>
    </submittedName>
</protein>
<accession>A0A6C0C1K9</accession>
<proteinExistence type="predicted"/>
<sequence>MSAGETVFEIDDLRKYIFTFLRSYPHKSCQECNCVLEWERGIKKVNYLEWATLKPMCCECFRNIFFNNTNSSFGCNIM</sequence>
<reference evidence="1" key="1">
    <citation type="journal article" date="2020" name="Nature">
        <title>Giant virus diversity and host interactions through global metagenomics.</title>
        <authorList>
            <person name="Schulz F."/>
            <person name="Roux S."/>
            <person name="Paez-Espino D."/>
            <person name="Jungbluth S."/>
            <person name="Walsh D.A."/>
            <person name="Denef V.J."/>
            <person name="McMahon K.D."/>
            <person name="Konstantinidis K.T."/>
            <person name="Eloe-Fadrosh E.A."/>
            <person name="Kyrpides N.C."/>
            <person name="Woyke T."/>
        </authorList>
    </citation>
    <scope>NUCLEOTIDE SEQUENCE</scope>
    <source>
        <strain evidence="1">GVMAG-M-3300020185-18</strain>
    </source>
</reference>
<dbReference type="EMBL" id="MN739317">
    <property type="protein sequence ID" value="QHS98507.1"/>
    <property type="molecule type" value="Genomic_DNA"/>
</dbReference>
<dbReference type="AlphaFoldDB" id="A0A6C0C1K9"/>
<organism evidence="1">
    <name type="scientific">viral metagenome</name>
    <dbReference type="NCBI Taxonomy" id="1070528"/>
    <lineage>
        <taxon>unclassified sequences</taxon>
        <taxon>metagenomes</taxon>
        <taxon>organismal metagenomes</taxon>
    </lineage>
</organism>